<accession>A0A5S4WKC0</accession>
<comment type="similarity">
    <text evidence="10">Belongs to the SecD/SecF family. SecD subfamily.</text>
</comment>
<evidence type="ECO:0000256" key="10">
    <source>
        <dbReference type="HAMAP-Rule" id="MF_01463"/>
    </source>
</evidence>
<dbReference type="InterPro" id="IPR054384">
    <property type="entry name" value="SecDF_P1_head"/>
</dbReference>
<keyword evidence="5 10" id="KW-0812">Transmembrane</keyword>
<keyword evidence="15" id="KW-1185">Reference proteome</keyword>
<evidence type="ECO:0000313" key="15">
    <source>
        <dbReference type="Proteomes" id="UP000324853"/>
    </source>
</evidence>
<dbReference type="SUPFAM" id="SSF82866">
    <property type="entry name" value="Multidrug efflux transporter AcrB transmembrane domain"/>
    <property type="match status" value="1"/>
</dbReference>
<dbReference type="Pfam" id="PF02355">
    <property type="entry name" value="SecD_SecF_C"/>
    <property type="match status" value="1"/>
</dbReference>
<dbReference type="PANTHER" id="PTHR30081:SF1">
    <property type="entry name" value="PROTEIN TRANSLOCASE SUBUNIT SECD"/>
    <property type="match status" value="1"/>
</dbReference>
<evidence type="ECO:0000256" key="6">
    <source>
        <dbReference type="ARBA" id="ARBA00022927"/>
    </source>
</evidence>
<feature type="transmembrane region" description="Helical" evidence="10">
    <location>
        <begin position="373"/>
        <end position="390"/>
    </location>
</feature>
<dbReference type="HAMAP" id="MF_01463_B">
    <property type="entry name" value="SecD_B"/>
    <property type="match status" value="1"/>
</dbReference>
<dbReference type="PANTHER" id="PTHR30081">
    <property type="entry name" value="PROTEIN-EXPORT MEMBRANE PROTEIN SEC"/>
    <property type="match status" value="1"/>
</dbReference>
<evidence type="ECO:0000313" key="14">
    <source>
        <dbReference type="EMBL" id="TYL80405.1"/>
    </source>
</evidence>
<evidence type="ECO:0000256" key="5">
    <source>
        <dbReference type="ARBA" id="ARBA00022692"/>
    </source>
</evidence>
<proteinExistence type="inferred from homology"/>
<dbReference type="Proteomes" id="UP000324853">
    <property type="component" value="Unassembled WGS sequence"/>
</dbReference>
<dbReference type="RefSeq" id="WP_148753780.1">
    <property type="nucleotide sequence ID" value="NZ_VSSR01000042.1"/>
</dbReference>
<dbReference type="InterPro" id="IPR005791">
    <property type="entry name" value="SecD"/>
</dbReference>
<dbReference type="InterPro" id="IPR048634">
    <property type="entry name" value="SecD_SecF_C"/>
</dbReference>
<feature type="transmembrane region" description="Helical" evidence="10">
    <location>
        <begin position="395"/>
        <end position="415"/>
    </location>
</feature>
<evidence type="ECO:0000259" key="11">
    <source>
        <dbReference type="Pfam" id="PF02355"/>
    </source>
</evidence>
<dbReference type="GO" id="GO:0006605">
    <property type="term" value="P:protein targeting"/>
    <property type="evidence" value="ECO:0007669"/>
    <property type="project" value="UniProtKB-UniRule"/>
</dbReference>
<dbReference type="InterPro" id="IPR055344">
    <property type="entry name" value="SecD_SecF_C_bact"/>
</dbReference>
<feature type="transmembrane region" description="Helical" evidence="10">
    <location>
        <begin position="421"/>
        <end position="445"/>
    </location>
</feature>
<dbReference type="InterPro" id="IPR001036">
    <property type="entry name" value="Acrflvin-R"/>
</dbReference>
<dbReference type="EMBL" id="VSSR01000042">
    <property type="protein sequence ID" value="TYL80405.1"/>
    <property type="molecule type" value="Genomic_DNA"/>
</dbReference>
<keyword evidence="7 10" id="KW-1133">Transmembrane helix</keyword>
<dbReference type="InterPro" id="IPR022646">
    <property type="entry name" value="SecD/SecF_CS"/>
</dbReference>
<keyword evidence="2 10" id="KW-0813">Transport</keyword>
<keyword evidence="3 10" id="KW-1003">Cell membrane</keyword>
<reference evidence="14 15" key="1">
    <citation type="submission" date="2019-08" db="EMBL/GenBank/DDBJ databases">
        <title>Bradyrhizobium hipponensis sp. nov., a rhizobium isolated from a Lupinus angustifolius root nodule in Tunisia.</title>
        <authorList>
            <person name="Off K."/>
            <person name="Rejili M."/>
            <person name="Mars M."/>
            <person name="Brachmann A."/>
            <person name="Marin M."/>
        </authorList>
    </citation>
    <scope>NUCLEOTIDE SEQUENCE [LARGE SCALE GENOMIC DNA]</scope>
    <source>
        <strain evidence="14 15">CTAW11</strain>
    </source>
</reference>
<feature type="transmembrane region" description="Helical" evidence="10">
    <location>
        <begin position="494"/>
        <end position="518"/>
    </location>
</feature>
<comment type="subcellular location">
    <subcellularLocation>
        <location evidence="1 10">Cell membrane</location>
        <topology evidence="1 10">Multi-pass membrane protein</topology>
    </subcellularLocation>
</comment>
<evidence type="ECO:0000256" key="3">
    <source>
        <dbReference type="ARBA" id="ARBA00022475"/>
    </source>
</evidence>
<dbReference type="Pfam" id="PF21760">
    <property type="entry name" value="SecD_1st"/>
    <property type="match status" value="1"/>
</dbReference>
<keyword evidence="8 10" id="KW-0811">Translocation</keyword>
<dbReference type="AlphaFoldDB" id="A0A5S4WKC0"/>
<dbReference type="Gene3D" id="3.30.1360.200">
    <property type="match status" value="1"/>
</dbReference>
<comment type="caution">
    <text evidence="14">The sequence shown here is derived from an EMBL/GenBank/DDBJ whole genome shotgun (WGS) entry which is preliminary data.</text>
</comment>
<evidence type="ECO:0000259" key="13">
    <source>
        <dbReference type="Pfam" id="PF22599"/>
    </source>
</evidence>
<feature type="domain" description="Protein export membrane protein SecD/SecF C-terminal" evidence="11">
    <location>
        <begin position="353"/>
        <end position="517"/>
    </location>
</feature>
<evidence type="ECO:0000256" key="8">
    <source>
        <dbReference type="ARBA" id="ARBA00023010"/>
    </source>
</evidence>
<dbReference type="FunFam" id="1.20.1640.10:FF:000004">
    <property type="entry name" value="Protein translocase subunit SecD"/>
    <property type="match status" value="1"/>
</dbReference>
<feature type="transmembrane region" description="Helical" evidence="10">
    <location>
        <begin position="466"/>
        <end position="488"/>
    </location>
</feature>
<dbReference type="FunFam" id="3.30.70.3400:FF:000006">
    <property type="entry name" value="Protein translocase subunit SecD"/>
    <property type="match status" value="1"/>
</dbReference>
<dbReference type="FunFam" id="3.30.1360.200:FF:000002">
    <property type="entry name" value="Preprotein translocase subunit SecD"/>
    <property type="match status" value="1"/>
</dbReference>
<keyword evidence="9 10" id="KW-0472">Membrane</keyword>
<dbReference type="Pfam" id="PF22599">
    <property type="entry name" value="SecDF_P1_head"/>
    <property type="match status" value="1"/>
</dbReference>
<evidence type="ECO:0000256" key="2">
    <source>
        <dbReference type="ARBA" id="ARBA00022448"/>
    </source>
</evidence>
<feature type="domain" description="SecDF P1 head subdomain" evidence="13">
    <location>
        <begin position="237"/>
        <end position="349"/>
    </location>
</feature>
<comment type="caution">
    <text evidence="10">Lacks conserved residue(s) required for the propagation of feature annotation.</text>
</comment>
<dbReference type="OrthoDB" id="9805019at2"/>
<name>A0A5S4WKC0_9BRAD</name>
<dbReference type="GO" id="GO:0043952">
    <property type="term" value="P:protein transport by the Sec complex"/>
    <property type="evidence" value="ECO:0007669"/>
    <property type="project" value="UniProtKB-UniRule"/>
</dbReference>
<evidence type="ECO:0000256" key="9">
    <source>
        <dbReference type="ARBA" id="ARBA00023136"/>
    </source>
</evidence>
<feature type="domain" description="Protein translocase subunit SecDF P1" evidence="12">
    <location>
        <begin position="160"/>
        <end position="218"/>
    </location>
</feature>
<dbReference type="GO" id="GO:0015450">
    <property type="term" value="F:protein-transporting ATPase activity"/>
    <property type="evidence" value="ECO:0007669"/>
    <property type="project" value="InterPro"/>
</dbReference>
<comment type="subunit">
    <text evidence="10">Forms a complex with SecF. Part of the essential Sec protein translocation apparatus which comprises SecA, SecYEG and auxiliary proteins SecDF-YajC and YidC.</text>
</comment>
<evidence type="ECO:0000256" key="4">
    <source>
        <dbReference type="ARBA" id="ARBA00022519"/>
    </source>
</evidence>
<dbReference type="PRINTS" id="PR00702">
    <property type="entry name" value="ACRIFLAVINRP"/>
</dbReference>
<evidence type="ECO:0000256" key="1">
    <source>
        <dbReference type="ARBA" id="ARBA00004651"/>
    </source>
</evidence>
<keyword evidence="6 10" id="KW-0653">Protein transport</keyword>
<evidence type="ECO:0000259" key="12">
    <source>
        <dbReference type="Pfam" id="PF21760"/>
    </source>
</evidence>
<sequence>MLYFTRWRALGIILTALIVCLCAVPNFFPEAQVKTWPAWAQRRLVLGLDLQGGSYLLLEVDGNYVKKEKLDQVRDDVRRALREAKIGYTGLVTRGDTVEVRVKDTDLQAALTKLRDLSQPIGGLLGSSTQRDLDISDAGGGLIRLALSQPAMVERMRKTIEQSIQIVERRVNELGTVEPVIQRQGNDRILVQVPGLQDPTHLKELLGKTAKMEFRMVDTSVPPDQAQRGGVPPDSELLMSQNSPKVPYVVKKQVLVSGAELTDAQPGFDQRTNEPIVSFRFNSTGARKFAQATQENVGLPFAIVLDNEVISAPVIREPITGGQGQISGSFTVQAANDLAILMRAGALPAPLTVVEERTVGPGLGQDSIEKGELAAYVGSIMVIVFMLLTYRLFGVFANIAVAINVAMIFGLLSLLNATLTLPGIAGIVLTVGIAVDSNVLIYERIREELRSGRNAISAIDAGFKRALATILDSNITTFIAAAVLFYIGTGPVRGFAVTLGIGIITTVFTAFTLTRLIVAGWVRWKRPQSVPI</sequence>
<organism evidence="14 15">
    <name type="scientific">Bradyrhizobium cytisi</name>
    <dbReference type="NCBI Taxonomy" id="515489"/>
    <lineage>
        <taxon>Bacteria</taxon>
        <taxon>Pseudomonadati</taxon>
        <taxon>Pseudomonadota</taxon>
        <taxon>Alphaproteobacteria</taxon>
        <taxon>Hyphomicrobiales</taxon>
        <taxon>Nitrobacteraceae</taxon>
        <taxon>Bradyrhizobium</taxon>
    </lineage>
</organism>
<comment type="function">
    <text evidence="10">Part of the Sec protein translocase complex. Interacts with the SecYEG preprotein conducting channel. SecDF uses the proton motive force (PMF) to complete protein translocation after the ATP-dependent function of SecA.</text>
</comment>
<keyword evidence="4" id="KW-0997">Cell inner membrane</keyword>
<dbReference type="GO" id="GO:0005886">
    <property type="term" value="C:plasma membrane"/>
    <property type="evidence" value="ECO:0007669"/>
    <property type="project" value="UniProtKB-SubCell"/>
</dbReference>
<dbReference type="GO" id="GO:0065002">
    <property type="term" value="P:intracellular protein transmembrane transport"/>
    <property type="evidence" value="ECO:0007669"/>
    <property type="project" value="UniProtKB-UniRule"/>
</dbReference>
<dbReference type="Gene3D" id="3.30.70.3400">
    <property type="match status" value="2"/>
</dbReference>
<dbReference type="NCBIfam" id="TIGR01129">
    <property type="entry name" value="secD"/>
    <property type="match status" value="1"/>
</dbReference>
<gene>
    <name evidence="10 14" type="primary">secD</name>
    <name evidence="14" type="ORF">FXB38_26035</name>
</gene>
<dbReference type="NCBIfam" id="TIGR00916">
    <property type="entry name" value="2A0604s01"/>
    <property type="match status" value="1"/>
</dbReference>
<dbReference type="Gene3D" id="1.20.1640.10">
    <property type="entry name" value="Multidrug efflux transporter AcrB transmembrane domain"/>
    <property type="match status" value="1"/>
</dbReference>
<evidence type="ECO:0000256" key="7">
    <source>
        <dbReference type="ARBA" id="ARBA00022989"/>
    </source>
</evidence>
<dbReference type="InterPro" id="IPR022813">
    <property type="entry name" value="SecD/SecF_arch_bac"/>
</dbReference>
<dbReference type="Pfam" id="PF07549">
    <property type="entry name" value="Sec_GG"/>
    <property type="match status" value="1"/>
</dbReference>
<dbReference type="InterPro" id="IPR048631">
    <property type="entry name" value="SecD_1st"/>
</dbReference>
<protein>
    <recommendedName>
        <fullName evidence="10">Protein translocase subunit SecD</fullName>
    </recommendedName>
</protein>